<dbReference type="AlphaFoldDB" id="A0A5D3KSD7"/>
<dbReference type="SMART" id="SM00530">
    <property type="entry name" value="HTH_XRE"/>
    <property type="match status" value="1"/>
</dbReference>
<dbReference type="InterPro" id="IPR010982">
    <property type="entry name" value="Lambda_DNA-bd_dom_sf"/>
</dbReference>
<reference evidence="2 3" key="1">
    <citation type="submission" date="2019-08" db="EMBL/GenBank/DDBJ databases">
        <title>Bradyrhizobium hipponensis sp. nov., a rhizobium isolated from a Lupinus angustifolius root nodule in Tunisia.</title>
        <authorList>
            <person name="Off K."/>
            <person name="Rejili M."/>
            <person name="Mars M."/>
            <person name="Brachmann A."/>
            <person name="Marin M."/>
        </authorList>
    </citation>
    <scope>NUCLEOTIDE SEQUENCE [LARGE SCALE GENOMIC DNA]</scope>
    <source>
        <strain evidence="2 3">CTAW71</strain>
    </source>
</reference>
<dbReference type="SUPFAM" id="SSF47413">
    <property type="entry name" value="lambda repressor-like DNA-binding domains"/>
    <property type="match status" value="1"/>
</dbReference>
<gene>
    <name evidence="2" type="ORF">FXB40_02040</name>
</gene>
<dbReference type="Pfam" id="PF01381">
    <property type="entry name" value="HTH_3"/>
    <property type="match status" value="1"/>
</dbReference>
<comment type="caution">
    <text evidence="2">The sequence shown here is derived from an EMBL/GenBank/DDBJ whole genome shotgun (WGS) entry which is preliminary data.</text>
</comment>
<dbReference type="CDD" id="cd00093">
    <property type="entry name" value="HTH_XRE"/>
    <property type="match status" value="1"/>
</dbReference>
<dbReference type="PROSITE" id="PS50943">
    <property type="entry name" value="HTH_CROC1"/>
    <property type="match status" value="1"/>
</dbReference>
<sequence>MLLHRPNPLDAPLYRRRVAEVSEIHRIVKALVEVRIAWKLTQNDVSSRMGIRRDHFARLETGVQPPVLATLEKWADALGYRLGLRPKNGE</sequence>
<dbReference type="GO" id="GO:0003677">
    <property type="term" value="F:DNA binding"/>
    <property type="evidence" value="ECO:0007669"/>
    <property type="project" value="InterPro"/>
</dbReference>
<dbReference type="EMBL" id="VSSS01000006">
    <property type="protein sequence ID" value="TYL99640.1"/>
    <property type="molecule type" value="Genomic_DNA"/>
</dbReference>
<dbReference type="InterPro" id="IPR001387">
    <property type="entry name" value="Cro/C1-type_HTH"/>
</dbReference>
<evidence type="ECO:0000313" key="3">
    <source>
        <dbReference type="Proteomes" id="UP000324758"/>
    </source>
</evidence>
<accession>A0A5D3KSD7</accession>
<dbReference type="OrthoDB" id="9792093at2"/>
<keyword evidence="3" id="KW-1185">Reference proteome</keyword>
<organism evidence="2 3">
    <name type="scientific">Bradyrhizobium rifense</name>
    <dbReference type="NCBI Taxonomy" id="515499"/>
    <lineage>
        <taxon>Bacteria</taxon>
        <taxon>Pseudomonadati</taxon>
        <taxon>Pseudomonadota</taxon>
        <taxon>Alphaproteobacteria</taxon>
        <taxon>Hyphomicrobiales</taxon>
        <taxon>Nitrobacteraceae</taxon>
        <taxon>Bradyrhizobium</taxon>
    </lineage>
</organism>
<feature type="domain" description="HTH cro/C1-type" evidence="1">
    <location>
        <begin position="31"/>
        <end position="85"/>
    </location>
</feature>
<dbReference type="Gene3D" id="1.10.260.40">
    <property type="entry name" value="lambda repressor-like DNA-binding domains"/>
    <property type="match status" value="1"/>
</dbReference>
<dbReference type="RefSeq" id="WP_148770559.1">
    <property type="nucleotide sequence ID" value="NZ_VSSS01000006.1"/>
</dbReference>
<dbReference type="Proteomes" id="UP000324758">
    <property type="component" value="Unassembled WGS sequence"/>
</dbReference>
<protein>
    <submittedName>
        <fullName evidence="2">Helix-turn-helix transcriptional regulator</fullName>
    </submittedName>
</protein>
<evidence type="ECO:0000313" key="2">
    <source>
        <dbReference type="EMBL" id="TYL99640.1"/>
    </source>
</evidence>
<name>A0A5D3KSD7_9BRAD</name>
<proteinExistence type="predicted"/>
<evidence type="ECO:0000259" key="1">
    <source>
        <dbReference type="PROSITE" id="PS50943"/>
    </source>
</evidence>